<keyword evidence="2" id="KW-0288">FMN</keyword>
<evidence type="ECO:0000256" key="4">
    <source>
        <dbReference type="ARBA" id="ARBA00023033"/>
    </source>
</evidence>
<keyword evidence="4" id="KW-0503">Monooxygenase</keyword>
<dbReference type="EMBL" id="BOOU01000059">
    <property type="protein sequence ID" value="GII79501.1"/>
    <property type="molecule type" value="Genomic_DNA"/>
</dbReference>
<gene>
    <name evidence="6" type="ORF">Sru01_44830</name>
</gene>
<dbReference type="PANTHER" id="PTHR42847">
    <property type="entry name" value="ALKANESULFONATE MONOOXYGENASE"/>
    <property type="match status" value="1"/>
</dbReference>
<keyword evidence="7" id="KW-1185">Reference proteome</keyword>
<protein>
    <recommendedName>
        <fullName evidence="5">Luciferase-like domain-containing protein</fullName>
    </recommendedName>
</protein>
<evidence type="ECO:0000313" key="7">
    <source>
        <dbReference type="Proteomes" id="UP000655287"/>
    </source>
</evidence>
<dbReference type="GO" id="GO:0008726">
    <property type="term" value="F:alkanesulfonate monooxygenase activity"/>
    <property type="evidence" value="ECO:0007669"/>
    <property type="project" value="TreeGrafter"/>
</dbReference>
<dbReference type="Pfam" id="PF00296">
    <property type="entry name" value="Bac_luciferase"/>
    <property type="match status" value="1"/>
</dbReference>
<dbReference type="GO" id="GO:0046306">
    <property type="term" value="P:alkanesulfonate catabolic process"/>
    <property type="evidence" value="ECO:0007669"/>
    <property type="project" value="TreeGrafter"/>
</dbReference>
<reference evidence="6" key="1">
    <citation type="submission" date="2021-01" db="EMBL/GenBank/DDBJ databases">
        <title>Whole genome shotgun sequence of Sphaerisporangium rufum NBRC 109079.</title>
        <authorList>
            <person name="Komaki H."/>
            <person name="Tamura T."/>
        </authorList>
    </citation>
    <scope>NUCLEOTIDE SEQUENCE</scope>
    <source>
        <strain evidence="6">NBRC 109079</strain>
    </source>
</reference>
<name>A0A919R6V3_9ACTN</name>
<evidence type="ECO:0000256" key="2">
    <source>
        <dbReference type="ARBA" id="ARBA00022643"/>
    </source>
</evidence>
<dbReference type="InterPro" id="IPR036661">
    <property type="entry name" value="Luciferase-like_sf"/>
</dbReference>
<evidence type="ECO:0000256" key="3">
    <source>
        <dbReference type="ARBA" id="ARBA00023002"/>
    </source>
</evidence>
<proteinExistence type="predicted"/>
<keyword evidence="1" id="KW-0285">Flavoprotein</keyword>
<keyword evidence="3" id="KW-0560">Oxidoreductase</keyword>
<dbReference type="AlphaFoldDB" id="A0A919R6V3"/>
<accession>A0A919R6V3</accession>
<dbReference type="SUPFAM" id="SSF51679">
    <property type="entry name" value="Bacterial luciferase-like"/>
    <property type="match status" value="1"/>
</dbReference>
<dbReference type="Gene3D" id="3.20.20.30">
    <property type="entry name" value="Luciferase-like domain"/>
    <property type="match status" value="1"/>
</dbReference>
<dbReference type="InterPro" id="IPR011251">
    <property type="entry name" value="Luciferase-like_dom"/>
</dbReference>
<evidence type="ECO:0000313" key="6">
    <source>
        <dbReference type="EMBL" id="GII79501.1"/>
    </source>
</evidence>
<evidence type="ECO:0000259" key="5">
    <source>
        <dbReference type="Pfam" id="PF00296"/>
    </source>
</evidence>
<dbReference type="InterPro" id="IPR050172">
    <property type="entry name" value="SsuD_RutA_monooxygenase"/>
</dbReference>
<evidence type="ECO:0000256" key="1">
    <source>
        <dbReference type="ARBA" id="ARBA00022630"/>
    </source>
</evidence>
<organism evidence="6 7">
    <name type="scientific">Sphaerisporangium rufum</name>
    <dbReference type="NCBI Taxonomy" id="1381558"/>
    <lineage>
        <taxon>Bacteria</taxon>
        <taxon>Bacillati</taxon>
        <taxon>Actinomycetota</taxon>
        <taxon>Actinomycetes</taxon>
        <taxon>Streptosporangiales</taxon>
        <taxon>Streptosporangiaceae</taxon>
        <taxon>Sphaerisporangium</taxon>
    </lineage>
</organism>
<feature type="domain" description="Luciferase-like" evidence="5">
    <location>
        <begin position="3"/>
        <end position="161"/>
    </location>
</feature>
<dbReference type="PANTHER" id="PTHR42847:SF4">
    <property type="entry name" value="ALKANESULFONATE MONOOXYGENASE-RELATED"/>
    <property type="match status" value="1"/>
</dbReference>
<dbReference type="Proteomes" id="UP000655287">
    <property type="component" value="Unassembled WGS sequence"/>
</dbReference>
<sequence length="198" mass="21619">MADPWVALSAIAMTTETLRIGPMVTPLARRRAQKVARETVTLDHLSGGRLTMGAGLGDPADLGPFGEVVEPRERARLLDESLDRLDGFWRGGFHPLPVQRPRIPVWVAASWPHRRPVRRAARWDGLFPIGLPGPEELAVLAEEVAQAREDEGHFDLVVEVPPGAGVQRWAAAGATWVLTSFDPQPPESVVREVIEAGP</sequence>
<comment type="caution">
    <text evidence="6">The sequence shown here is derived from an EMBL/GenBank/DDBJ whole genome shotgun (WGS) entry which is preliminary data.</text>
</comment>